<dbReference type="GeneID" id="63911606"/>
<keyword evidence="2" id="KW-1185">Reference proteome</keyword>
<sequence>MTNTISTAVLDRFADLERERQNTCVQCIRLERPCGGGHDNSNRADWDHTPAEANRIAEFRAAH</sequence>
<reference evidence="2" key="1">
    <citation type="submission" date="2018-07" db="EMBL/GenBank/DDBJ databases">
        <authorList>
            <person name="Byford A.D."/>
            <person name="Nguyen L.Q."/>
            <person name="Alvarez I.A."/>
            <person name="Bhandari M."/>
            <person name="Desselle J.R."/>
            <person name="Duong Q.-N.N."/>
            <person name="Dupree A.F."/>
            <person name="Feroben K.E."/>
            <person name="Garrison M.E."/>
            <person name="Higginbotham J.L."/>
            <person name="Hunter C.W."/>
            <person name="Knight B.A."/>
            <person name="Lee J.A."/>
            <person name="Lewis I.C."/>
            <person name="Long E.L."/>
            <person name="Rimal A."/>
            <person name="Sinnasone S."/>
            <person name="Tandukar J."/>
            <person name="Willis C.E."/>
            <person name="Nguyen A.V."/>
            <person name="Hancock A.M."/>
            <person name="Dicus A.P."/>
            <person name="Gallien G.E."/>
            <person name="Weidemeier A.M.D."/>
            <person name="Gissendanner C.R."/>
            <person name="Findley A.M."/>
            <person name="Bollivar D.W."/>
            <person name="Garlena R.A."/>
            <person name="Russell D.A."/>
            <person name="Pope W.H."/>
            <person name="Jacobs-Sera D."/>
            <person name="Hatfull G.F."/>
        </authorList>
    </citation>
    <scope>NUCLEOTIDE SEQUENCE [LARGE SCALE GENOMIC DNA]</scope>
</reference>
<dbReference type="EMBL" id="MH697580">
    <property type="protein sequence ID" value="AXQ51838.1"/>
    <property type="molecule type" value="Genomic_DNA"/>
</dbReference>
<proteinExistence type="predicted"/>
<dbReference type="Proteomes" id="UP000264051">
    <property type="component" value="Segment"/>
</dbReference>
<accession>A0A385D0I5</accession>
<name>A0A385D0I5_9CAUD</name>
<organism evidence="1 2">
    <name type="scientific">Gordonia phage Catfish</name>
    <dbReference type="NCBI Taxonomy" id="2301538"/>
    <lineage>
        <taxon>Viruses</taxon>
        <taxon>Duplodnaviria</taxon>
        <taxon>Heunggongvirae</taxon>
        <taxon>Uroviricota</taxon>
        <taxon>Caudoviricetes</taxon>
        <taxon>Ruthgordonvirinae</taxon>
        <taxon>Catfishvirus</taxon>
        <taxon>Catfishvirus catfish</taxon>
    </lineage>
</organism>
<gene>
    <name evidence="1" type="primary">1</name>
    <name evidence="1" type="ORF">SEA_CATFISH_1</name>
</gene>
<evidence type="ECO:0000313" key="2">
    <source>
        <dbReference type="Proteomes" id="UP000264051"/>
    </source>
</evidence>
<evidence type="ECO:0000313" key="1">
    <source>
        <dbReference type="EMBL" id="AXQ51838.1"/>
    </source>
</evidence>
<dbReference type="RefSeq" id="YP_010050791.1">
    <property type="nucleotide sequence ID" value="NC_054434.1"/>
</dbReference>
<protein>
    <submittedName>
        <fullName evidence="1">Uncharacterized protein</fullName>
    </submittedName>
</protein>
<dbReference type="KEGG" id="vg:63911606"/>